<dbReference type="InterPro" id="IPR011009">
    <property type="entry name" value="Kinase-like_dom_sf"/>
</dbReference>
<dbReference type="PROSITE" id="PS00107">
    <property type="entry name" value="PROTEIN_KINASE_ATP"/>
    <property type="match status" value="1"/>
</dbReference>
<dbReference type="VEuPathDB" id="TriTrypDB:TcIL3000_0_10490"/>
<dbReference type="PROSITE" id="PS00108">
    <property type="entry name" value="PROTEIN_KINASE_ST"/>
    <property type="match status" value="1"/>
</dbReference>
<feature type="binding site" evidence="6">
    <location>
        <position position="111"/>
    </location>
    <ligand>
        <name>ATP</name>
        <dbReference type="ChEBI" id="CHEBI:30616"/>
    </ligand>
</feature>
<evidence type="ECO:0000259" key="7">
    <source>
        <dbReference type="PROSITE" id="PS50011"/>
    </source>
</evidence>
<gene>
    <name evidence="8" type="ORF">TCIL3000_0_10490</name>
</gene>
<reference evidence="9" key="2">
    <citation type="submission" date="2011-07" db="EMBL/GenBank/DDBJ databases">
        <title>Divergent evolution of antigenic variation in African trypanosomes.</title>
        <authorList>
            <person name="Jackson A.P."/>
            <person name="Berry A."/>
            <person name="Allison H.C."/>
            <person name="Burton P."/>
            <person name="Anderson J."/>
            <person name="Aslett M."/>
            <person name="Brown R."/>
            <person name="Corton N."/>
            <person name="Harris D."/>
            <person name="Hauser H."/>
            <person name="Gamble J."/>
            <person name="Gilderthorp R."/>
            <person name="McQuillan J."/>
            <person name="Quail M.A."/>
            <person name="Sanders M."/>
            <person name="Van Tonder A."/>
            <person name="Ginger M.L."/>
            <person name="Donelson J.E."/>
            <person name="Field M.C."/>
            <person name="Barry J.D."/>
            <person name="Berriman M."/>
            <person name="Hertz-Fowler C."/>
        </authorList>
    </citation>
    <scope>NUCLEOTIDE SEQUENCE [LARGE SCALE GENOMIC DNA]</scope>
    <source>
        <strain evidence="9">IL3000</strain>
    </source>
</reference>
<evidence type="ECO:0000256" key="1">
    <source>
        <dbReference type="ARBA" id="ARBA00010886"/>
    </source>
</evidence>
<proteinExistence type="inferred from homology"/>
<dbReference type="GO" id="GO:0004674">
    <property type="term" value="F:protein serine/threonine kinase activity"/>
    <property type="evidence" value="ECO:0007669"/>
    <property type="project" value="TreeGrafter"/>
</dbReference>
<protein>
    <submittedName>
        <fullName evidence="8">WGS project CAEQ00000000 data, annotated contig 397</fullName>
    </submittedName>
</protein>
<dbReference type="Pfam" id="PF00069">
    <property type="entry name" value="Pkinase"/>
    <property type="match status" value="1"/>
</dbReference>
<keyword evidence="9" id="KW-1185">Reference proteome</keyword>
<name>F9WFL0_TRYCI</name>
<evidence type="ECO:0000256" key="2">
    <source>
        <dbReference type="ARBA" id="ARBA00022679"/>
    </source>
</evidence>
<evidence type="ECO:0000256" key="5">
    <source>
        <dbReference type="ARBA" id="ARBA00022840"/>
    </source>
</evidence>
<keyword evidence="2" id="KW-0808">Transferase</keyword>
<dbReference type="SUPFAM" id="SSF56112">
    <property type="entry name" value="Protein kinase-like (PK-like)"/>
    <property type="match status" value="1"/>
</dbReference>
<reference key="1">
    <citation type="submission" date="2011-07" db="EMBL/GenBank/DDBJ databases">
        <title>Divergent evolution of antigenic variation in African trypanosomes.</title>
        <authorList>
            <person name="Jackson A.P."/>
            <person name="Berry A."/>
            <person name="Allison H.C."/>
            <person name="Burton P."/>
            <person name="Anderson J."/>
            <person name="Aslett M."/>
            <person name="Brown R."/>
            <person name="Corton N."/>
            <person name="Harris D."/>
            <person name="Hauser H."/>
            <person name="Gamble J."/>
            <person name="Gilderthorp R."/>
            <person name="McQuillan J."/>
            <person name="Quail M.A."/>
            <person name="Sanders M."/>
            <person name="van Tonder A."/>
            <person name="Ginger M.L."/>
            <person name="Donelson J.E."/>
            <person name="Field M.C."/>
            <person name="Barry J.D."/>
            <person name="Berriman M."/>
            <person name="Hertz-Fowler C."/>
        </authorList>
    </citation>
    <scope>NUCLEOTIDE SEQUENCE [LARGE SCALE GENOMIC DNA]</scope>
    <source>
        <strain>IL3000</strain>
    </source>
</reference>
<evidence type="ECO:0000256" key="4">
    <source>
        <dbReference type="ARBA" id="ARBA00022777"/>
    </source>
</evidence>
<comment type="similarity">
    <text evidence="1">Belongs to the protein kinase superfamily. NEK Ser/Thr protein kinase family. NIMA subfamily.</text>
</comment>
<dbReference type="InterPro" id="IPR008271">
    <property type="entry name" value="Ser/Thr_kinase_AS"/>
</dbReference>
<dbReference type="Proteomes" id="UP000000702">
    <property type="component" value="Unassembled WGS sequence"/>
</dbReference>
<reference evidence="8 9" key="3">
    <citation type="journal article" date="2012" name="Proc. Natl. Acad. Sci. U.S.A.">
        <title>Antigenic diversity is generated by distinct evolutionary mechanisms in African trypanosome species.</title>
        <authorList>
            <person name="Jackson A.P."/>
            <person name="Berry A."/>
            <person name="Aslett M."/>
            <person name="Allison H.C."/>
            <person name="Burton P."/>
            <person name="Vavrova-Anderson J."/>
            <person name="Brown R."/>
            <person name="Browne H."/>
            <person name="Corton N."/>
            <person name="Hauser H."/>
            <person name="Gamble J."/>
            <person name="Gilderthorp R."/>
            <person name="Marcello L."/>
            <person name="McQuillan J."/>
            <person name="Otto T.D."/>
            <person name="Quail M.A."/>
            <person name="Sanders M.J."/>
            <person name="van Tonder A."/>
            <person name="Ginger M.L."/>
            <person name="Field M.C."/>
            <person name="Barry J.D."/>
            <person name="Hertz-Fowler C."/>
            <person name="Berriman M."/>
        </authorList>
    </citation>
    <scope>NUCLEOTIDE SEQUENCE [LARGE SCALE GENOMIC DNA]</scope>
    <source>
        <strain evidence="8 9">IL3000</strain>
    </source>
</reference>
<keyword evidence="3 6" id="KW-0547">Nucleotide-binding</keyword>
<organism evidence="8 9">
    <name type="scientific">Trypanosoma congolense (strain IL3000)</name>
    <dbReference type="NCBI Taxonomy" id="1068625"/>
    <lineage>
        <taxon>Eukaryota</taxon>
        <taxon>Discoba</taxon>
        <taxon>Euglenozoa</taxon>
        <taxon>Kinetoplastea</taxon>
        <taxon>Metakinetoplastina</taxon>
        <taxon>Trypanosomatida</taxon>
        <taxon>Trypanosomatidae</taxon>
        <taxon>Trypanosoma</taxon>
        <taxon>Nannomonas</taxon>
    </lineage>
</organism>
<dbReference type="PANTHER" id="PTHR43671">
    <property type="entry name" value="SERINE/THREONINE-PROTEIN KINASE NEK"/>
    <property type="match status" value="1"/>
</dbReference>
<dbReference type="OMA" id="HNVVHWW"/>
<evidence type="ECO:0000256" key="3">
    <source>
        <dbReference type="ARBA" id="ARBA00022741"/>
    </source>
</evidence>
<feature type="domain" description="Protein kinase" evidence="7">
    <location>
        <begin position="81"/>
        <end position="530"/>
    </location>
</feature>
<dbReference type="PANTHER" id="PTHR43671:SF81">
    <property type="entry name" value="PROTEIN KINASE, PUTATIVE-RELATED"/>
    <property type="match status" value="1"/>
</dbReference>
<comment type="caution">
    <text evidence="8">The sequence shown here is derived from an EMBL/GenBank/DDBJ whole genome shotgun (WGS) entry which is preliminary data.</text>
</comment>
<evidence type="ECO:0000256" key="6">
    <source>
        <dbReference type="PROSITE-ProRule" id="PRU10141"/>
    </source>
</evidence>
<sequence>MLFSPSKALEGAPLSWDDDIIRKFELLTEETLDHSFVKAKRPHSSCHNPVDRVLVLQDDCLSGSVADTEPADGRCAIKNIFAFIVKLGSGNFGNVTLMQSLLHPTRFFAAKSITEIFTSSLTRMSAAPARKLKHEEFFEVLTHAVSGEKCGASHHYPAVSNLLREVRVAQELPPHPHIARCHGIIVAQHGAEASDQCVNRFPAPRSPPPSVDMHIVMELGAGGTLGELLEQQRDHIAEEHLVCWLSQLLQGLACMHKAGVLHRDIKPSNILLRRRVTPATWESEVQLFLTDFGVAAAVADSDTETERTVVGSCAYLPPEVARYWGYRSRCPYSYASDMWSTAAIFYVFLAGGGLGMDGGMSALFCNSIRLSRSSALKPSVDDVVASQLWVSRGRYPPLSLLAAIPLIDDDDLWLAIKNGAQCHEAVKSGTTTADSVSTVTGGSETMFGDTSMDNRHWRFTGVCDLRPEKGGENASEWPQWIFTPSVQLMARAVRARAPSPEFLGLIDAMMSYNPADRPTAKTLLLESTIFSVRLPWWEKSVESAVRRVAAGEEDIILDVCVGDTDEEEEEDEEELALLGRAMTPIIPPKENAGYVPVSIVYWRKVAFGDGWTNLEEDSANVTLVAHFLKALMSLRAYDKVADPSAGNEGGNKCEPRQKIMIYRPESLQIVERVFVQLHDTDVSVGADCCDGPLFRELSCRGLDVRFFFHIQIKLVGSFGAQKYFLPDLLDDHEDVIDEEEMATCAMEVLVATLSTWLNQRSTRDYRAALDVLPWVSWSHGPVINGTRRYFTIEYVAAAPLCKYGLSHRTAPINITGNVRSVFMEWRANLKEAFRCTQSGITQDGCILENHLNQCLDSLSDVELKLIENTEGGPLSPAYPPVDRVTQWICIRPPPSFEECVECLKTIGAGKLEVNTWVTEHAAELFFRTEGDIILRDRTVVRLPCEGSCLRYRCDC</sequence>
<dbReference type="AlphaFoldDB" id="F9WFL0"/>
<dbReference type="SMART" id="SM00220">
    <property type="entry name" value="S_TKc"/>
    <property type="match status" value="1"/>
</dbReference>
<dbReference type="GO" id="GO:0005524">
    <property type="term" value="F:ATP binding"/>
    <property type="evidence" value="ECO:0007669"/>
    <property type="project" value="UniProtKB-UniRule"/>
</dbReference>
<keyword evidence="5 6" id="KW-0067">ATP-binding</keyword>
<evidence type="ECO:0000313" key="9">
    <source>
        <dbReference type="Proteomes" id="UP000000702"/>
    </source>
</evidence>
<accession>F9WFL0</accession>
<dbReference type="InterPro" id="IPR000719">
    <property type="entry name" value="Prot_kinase_dom"/>
</dbReference>
<dbReference type="PROSITE" id="PS50011">
    <property type="entry name" value="PROTEIN_KINASE_DOM"/>
    <property type="match status" value="1"/>
</dbReference>
<dbReference type="EMBL" id="CAEQ01002156">
    <property type="protein sequence ID" value="CCD16086.1"/>
    <property type="molecule type" value="Genomic_DNA"/>
</dbReference>
<dbReference type="Gene3D" id="1.10.510.10">
    <property type="entry name" value="Transferase(Phosphotransferase) domain 1"/>
    <property type="match status" value="1"/>
</dbReference>
<dbReference type="InterPro" id="IPR017441">
    <property type="entry name" value="Protein_kinase_ATP_BS"/>
</dbReference>
<dbReference type="InterPro" id="IPR050660">
    <property type="entry name" value="NEK_Ser/Thr_kinase"/>
</dbReference>
<keyword evidence="4" id="KW-0418">Kinase</keyword>
<evidence type="ECO:0000313" key="8">
    <source>
        <dbReference type="EMBL" id="CCD16086.1"/>
    </source>
</evidence>